<evidence type="ECO:0000313" key="1">
    <source>
        <dbReference type="EMBL" id="AUD07008.1"/>
    </source>
</evidence>
<dbReference type="AlphaFoldDB" id="A0A2K8ZAX2"/>
<reference evidence="1 2" key="1">
    <citation type="submission" date="2017-11" db="EMBL/GenBank/DDBJ databases">
        <title>Taxonomic description and genome sequences of Spirosoma HA7 sp. nov., isolated from pollen microhabitat of Corylus avellana.</title>
        <authorList>
            <person name="Ambika Manirajan B."/>
            <person name="Suarez C."/>
            <person name="Ratering S."/>
            <person name="Geissler-Plaum R."/>
            <person name="Cardinale M."/>
            <person name="Sylvia S."/>
        </authorList>
    </citation>
    <scope>NUCLEOTIDE SEQUENCE [LARGE SCALE GENOMIC DNA]</scope>
    <source>
        <strain evidence="1 2">HA7</strain>
    </source>
</reference>
<sequence length="141" mass="16117">MNKLSGYRQYTLSDGRHIEFKTCNGTYALYGKMVGLRTYEEVLEHLQTPTKTIEDENGQPKEVLDLTIEYVERVQQFSFCAAQYAAMAQNKPVDFTLFDVGEWMEELGIDAVFSTIDPLPDEEVEDAKKKGKKKPLARPTQ</sequence>
<organism evidence="1 2">
    <name type="scientific">Spirosoma pollinicola</name>
    <dbReference type="NCBI Taxonomy" id="2057025"/>
    <lineage>
        <taxon>Bacteria</taxon>
        <taxon>Pseudomonadati</taxon>
        <taxon>Bacteroidota</taxon>
        <taxon>Cytophagia</taxon>
        <taxon>Cytophagales</taxon>
        <taxon>Cytophagaceae</taxon>
        <taxon>Spirosoma</taxon>
    </lineage>
</organism>
<dbReference type="OrthoDB" id="9996681at2"/>
<evidence type="ECO:0000313" key="2">
    <source>
        <dbReference type="Proteomes" id="UP000232883"/>
    </source>
</evidence>
<keyword evidence="2" id="KW-1185">Reference proteome</keyword>
<dbReference type="KEGG" id="spir:CWM47_37425"/>
<proteinExistence type="predicted"/>
<gene>
    <name evidence="1" type="ORF">CWM47_37425</name>
</gene>
<protein>
    <submittedName>
        <fullName evidence="1">Uncharacterized protein</fullName>
    </submittedName>
</protein>
<dbReference type="EMBL" id="CP025096">
    <property type="protein sequence ID" value="AUD07008.1"/>
    <property type="molecule type" value="Genomic_DNA"/>
</dbReference>
<accession>A0A2K8ZAX2</accession>
<dbReference type="Proteomes" id="UP000232883">
    <property type="component" value="Chromosome"/>
</dbReference>
<dbReference type="RefSeq" id="WP_100993544.1">
    <property type="nucleotide sequence ID" value="NZ_CP025096.1"/>
</dbReference>
<name>A0A2K8ZAX2_9BACT</name>